<dbReference type="InterPro" id="IPR007062">
    <property type="entry name" value="PPI-2"/>
</dbReference>
<dbReference type="Pfam" id="PF04979">
    <property type="entry name" value="IPP-2"/>
    <property type="match status" value="1"/>
</dbReference>
<dbReference type="AlphaFoldDB" id="A0AAJ0BRS7"/>
<sequence>MNDSRSPRSAPGPDTNRPRGILKNPTSPTHAHHPAATVTLASPPHHPSPPSRQASTSSDPNHPAAGREAIKEITMANTQYNAGHRRSSSSGGARRPSRTPSAAGGDEGGSPRLKWDEANLYLTEQERTATMKITEPKTPYARHYDPAADPSDDDEDMDGGGLGGADLDRIDGVAGPGGRRKRASSGLGAAEDDIPGLMLGEPEAAVPEEAEAGAGAVRRSRSVHVDNGVDGVGGVGGGGAGLHDADELAGLSPEEREKHRRFEELRKKHYEMKNVAKFLGHSEELVDDEMDEDDDDNDGDEQPSVPALPGRVNGSS</sequence>
<protein>
    <recommendedName>
        <fullName evidence="4">Glc8 protein</fullName>
    </recommendedName>
</protein>
<feature type="region of interest" description="Disordered" evidence="1">
    <location>
        <begin position="277"/>
        <end position="316"/>
    </location>
</feature>
<feature type="region of interest" description="Disordered" evidence="1">
    <location>
        <begin position="1"/>
        <end position="195"/>
    </location>
</feature>
<dbReference type="GeneID" id="85313942"/>
<feature type="compositionally biased region" description="Acidic residues" evidence="1">
    <location>
        <begin position="285"/>
        <end position="301"/>
    </location>
</feature>
<feature type="compositionally biased region" description="Gly residues" evidence="1">
    <location>
        <begin position="230"/>
        <end position="241"/>
    </location>
</feature>
<keyword evidence="3" id="KW-1185">Reference proteome</keyword>
<dbReference type="Gene3D" id="6.10.250.1050">
    <property type="match status" value="1"/>
</dbReference>
<evidence type="ECO:0000313" key="3">
    <source>
        <dbReference type="Proteomes" id="UP001244011"/>
    </source>
</evidence>
<dbReference type="PANTHER" id="PTHR12398">
    <property type="entry name" value="PROTEIN PHOSPHATASE INHIBITOR"/>
    <property type="match status" value="1"/>
</dbReference>
<comment type="caution">
    <text evidence="2">The sequence shown here is derived from an EMBL/GenBank/DDBJ whole genome shotgun (WGS) entry which is preliminary data.</text>
</comment>
<proteinExistence type="predicted"/>
<evidence type="ECO:0000256" key="1">
    <source>
        <dbReference type="SAM" id="MobiDB-lite"/>
    </source>
</evidence>
<evidence type="ECO:0000313" key="2">
    <source>
        <dbReference type="EMBL" id="KAK1762213.1"/>
    </source>
</evidence>
<dbReference type="PANTHER" id="PTHR12398:SF20">
    <property type="entry name" value="PROTEIN PHOSPHATASE 1 REGULATORY INHIBITOR SUBUNIT 2"/>
    <property type="match status" value="1"/>
</dbReference>
<dbReference type="RefSeq" id="XP_060278426.1">
    <property type="nucleotide sequence ID" value="XM_060430755.1"/>
</dbReference>
<reference evidence="2" key="1">
    <citation type="submission" date="2023-06" db="EMBL/GenBank/DDBJ databases">
        <title>Genome-scale phylogeny and comparative genomics of the fungal order Sordariales.</title>
        <authorList>
            <consortium name="Lawrence Berkeley National Laboratory"/>
            <person name="Hensen N."/>
            <person name="Bonometti L."/>
            <person name="Westerberg I."/>
            <person name="Brannstrom I.O."/>
            <person name="Guillou S."/>
            <person name="Cros-Aarteil S."/>
            <person name="Calhoun S."/>
            <person name="Haridas S."/>
            <person name="Kuo A."/>
            <person name="Mondo S."/>
            <person name="Pangilinan J."/>
            <person name="Riley R."/>
            <person name="Labutti K."/>
            <person name="Andreopoulos B."/>
            <person name="Lipzen A."/>
            <person name="Chen C."/>
            <person name="Yanf M."/>
            <person name="Daum C."/>
            <person name="Ng V."/>
            <person name="Clum A."/>
            <person name="Steindorff A."/>
            <person name="Ohm R."/>
            <person name="Martin F."/>
            <person name="Silar P."/>
            <person name="Natvig D."/>
            <person name="Lalanne C."/>
            <person name="Gautier V."/>
            <person name="Ament-Velasquez S.L."/>
            <person name="Kruys A."/>
            <person name="Hutchinson M.I."/>
            <person name="Powell A.J."/>
            <person name="Barry K."/>
            <person name="Miller A.N."/>
            <person name="Grigoriev I.V."/>
            <person name="Debuchy R."/>
            <person name="Gladieux P."/>
            <person name="Thoren M.H."/>
            <person name="Johannesson H."/>
        </authorList>
    </citation>
    <scope>NUCLEOTIDE SEQUENCE</scope>
    <source>
        <strain evidence="2">8032-3</strain>
    </source>
</reference>
<accession>A0AAJ0BRS7</accession>
<feature type="region of interest" description="Disordered" evidence="1">
    <location>
        <begin position="207"/>
        <end position="258"/>
    </location>
</feature>
<dbReference type="EMBL" id="MU839041">
    <property type="protein sequence ID" value="KAK1762213.1"/>
    <property type="molecule type" value="Genomic_DNA"/>
</dbReference>
<evidence type="ECO:0008006" key="4">
    <source>
        <dbReference type="Google" id="ProtNLM"/>
    </source>
</evidence>
<dbReference type="GO" id="GO:0009966">
    <property type="term" value="P:regulation of signal transduction"/>
    <property type="evidence" value="ECO:0007669"/>
    <property type="project" value="InterPro"/>
</dbReference>
<gene>
    <name evidence="2" type="ORF">QBC33DRAFT_574445</name>
</gene>
<dbReference type="Proteomes" id="UP001244011">
    <property type="component" value="Unassembled WGS sequence"/>
</dbReference>
<name>A0AAJ0BRS7_9PEZI</name>
<dbReference type="GO" id="GO:0004864">
    <property type="term" value="F:protein phosphatase inhibitor activity"/>
    <property type="evidence" value="ECO:0007669"/>
    <property type="project" value="InterPro"/>
</dbReference>
<organism evidence="2 3">
    <name type="scientific">Phialemonium atrogriseum</name>
    <dbReference type="NCBI Taxonomy" id="1093897"/>
    <lineage>
        <taxon>Eukaryota</taxon>
        <taxon>Fungi</taxon>
        <taxon>Dikarya</taxon>
        <taxon>Ascomycota</taxon>
        <taxon>Pezizomycotina</taxon>
        <taxon>Sordariomycetes</taxon>
        <taxon>Sordariomycetidae</taxon>
        <taxon>Cephalothecales</taxon>
        <taxon>Cephalothecaceae</taxon>
        <taxon>Phialemonium</taxon>
    </lineage>
</organism>
<feature type="compositionally biased region" description="Low complexity" evidence="1">
    <location>
        <begin position="88"/>
        <end position="101"/>
    </location>
</feature>